<dbReference type="EMBL" id="JAHQCS010000091">
    <property type="protein sequence ID" value="MBU9712011.1"/>
    <property type="molecule type" value="Genomic_DNA"/>
</dbReference>
<gene>
    <name evidence="1" type="ORF">KS419_09695</name>
</gene>
<organism evidence="1 2">
    <name type="scientific">Evansella tamaricis</name>
    <dbReference type="NCBI Taxonomy" id="2069301"/>
    <lineage>
        <taxon>Bacteria</taxon>
        <taxon>Bacillati</taxon>
        <taxon>Bacillota</taxon>
        <taxon>Bacilli</taxon>
        <taxon>Bacillales</taxon>
        <taxon>Bacillaceae</taxon>
        <taxon>Evansella</taxon>
    </lineage>
</organism>
<proteinExistence type="predicted"/>
<name>A0ABS6JED4_9BACI</name>
<accession>A0ABS6JED4</accession>
<protein>
    <submittedName>
        <fullName evidence="1">Uncharacterized protein</fullName>
    </submittedName>
</protein>
<dbReference type="Proteomes" id="UP000784880">
    <property type="component" value="Unassembled WGS sequence"/>
</dbReference>
<keyword evidence="2" id="KW-1185">Reference proteome</keyword>
<evidence type="ECO:0000313" key="1">
    <source>
        <dbReference type="EMBL" id="MBU9712011.1"/>
    </source>
</evidence>
<dbReference type="RefSeq" id="WP_217066168.1">
    <property type="nucleotide sequence ID" value="NZ_JAHQCS010000091.1"/>
</dbReference>
<sequence length="105" mass="12135">MLSFEEKCAIFDSYPELKKKKSSNGRINYEYQGSRVRGKNVGIQLTANGKGYVVGKYLDQKTALKYDLNETDDINITKFSEERLRILIGEVIDSMSNRKIFGWDR</sequence>
<comment type="caution">
    <text evidence="1">The sequence shown here is derived from an EMBL/GenBank/DDBJ whole genome shotgun (WGS) entry which is preliminary data.</text>
</comment>
<evidence type="ECO:0000313" key="2">
    <source>
        <dbReference type="Proteomes" id="UP000784880"/>
    </source>
</evidence>
<reference evidence="1 2" key="1">
    <citation type="submission" date="2021-06" db="EMBL/GenBank/DDBJ databases">
        <title>Bacillus sp. RD4P76, an endophyte from a halophyte.</title>
        <authorList>
            <person name="Sun J.-Q."/>
        </authorList>
    </citation>
    <scope>NUCLEOTIDE SEQUENCE [LARGE SCALE GENOMIC DNA]</scope>
    <source>
        <strain evidence="1 2">CGMCC 1.15917</strain>
    </source>
</reference>